<dbReference type="GO" id="GO:0009279">
    <property type="term" value="C:cell outer membrane"/>
    <property type="evidence" value="ECO:0007669"/>
    <property type="project" value="InterPro"/>
</dbReference>
<name>A0A432YCT5_9GAMM</name>
<proteinExistence type="predicted"/>
<feature type="chain" id="PRO_5019523913" description="RcsF protein" evidence="1">
    <location>
        <begin position="24"/>
        <end position="121"/>
    </location>
</feature>
<comment type="caution">
    <text evidence="2">The sequence shown here is derived from an EMBL/GenBank/DDBJ whole genome shotgun (WGS) entry which is preliminary data.</text>
</comment>
<feature type="signal peptide" evidence="1">
    <location>
        <begin position="1"/>
        <end position="23"/>
    </location>
</feature>
<keyword evidence="1" id="KW-0732">Signal</keyword>
<dbReference type="Pfam" id="PF16358">
    <property type="entry name" value="RcsF"/>
    <property type="match status" value="1"/>
</dbReference>
<dbReference type="OrthoDB" id="6238104at2"/>
<evidence type="ECO:0000313" key="3">
    <source>
        <dbReference type="Proteomes" id="UP000288259"/>
    </source>
</evidence>
<dbReference type="Proteomes" id="UP000288259">
    <property type="component" value="Unassembled WGS sequence"/>
</dbReference>
<keyword evidence="3" id="KW-1185">Reference proteome</keyword>
<gene>
    <name evidence="2" type="ORF">CWI71_09985</name>
</gene>
<dbReference type="InterPro" id="IPR030852">
    <property type="entry name" value="RcsF"/>
</dbReference>
<dbReference type="Gene3D" id="3.30.110.70">
    <property type="entry name" value="Hypothetical protein apc22750. Chain B"/>
    <property type="match status" value="1"/>
</dbReference>
<evidence type="ECO:0008006" key="4">
    <source>
        <dbReference type="Google" id="ProtNLM"/>
    </source>
</evidence>
<protein>
    <recommendedName>
        <fullName evidence="4">RcsF protein</fullName>
    </recommendedName>
</protein>
<organism evidence="2 3">
    <name type="scientific">Pseudidiomarina insulisalsae</name>
    <dbReference type="NCBI Taxonomy" id="575789"/>
    <lineage>
        <taxon>Bacteria</taxon>
        <taxon>Pseudomonadati</taxon>
        <taxon>Pseudomonadota</taxon>
        <taxon>Gammaproteobacteria</taxon>
        <taxon>Alteromonadales</taxon>
        <taxon>Idiomarinaceae</taxon>
        <taxon>Pseudidiomarina</taxon>
    </lineage>
</organism>
<accession>A0A432YCT5</accession>
<dbReference type="RefSeq" id="WP_126755124.1">
    <property type="nucleotide sequence ID" value="NZ_PIPY01000010.1"/>
</dbReference>
<sequence length="121" mass="13561">MRFTMIILLCGLLLAGCSTPVERFPASDLTRSSSVEFMRSYELSRTDVEFISMGEVYGESCERLLLDGHASQEEAMIAMKIAAADKQANRIILKSCQQDQKGNCSVRWRCTGEAYQARPLQ</sequence>
<dbReference type="GO" id="GO:0035556">
    <property type="term" value="P:intracellular signal transduction"/>
    <property type="evidence" value="ECO:0007669"/>
    <property type="project" value="InterPro"/>
</dbReference>
<reference evidence="3" key="1">
    <citation type="journal article" date="2018" name="Front. Microbiol.">
        <title>Genome-Based Analysis Reveals the Taxonomy and Diversity of the Family Idiomarinaceae.</title>
        <authorList>
            <person name="Liu Y."/>
            <person name="Lai Q."/>
            <person name="Shao Z."/>
        </authorList>
    </citation>
    <scope>NUCLEOTIDE SEQUENCE [LARGE SCALE GENOMIC DNA]</scope>
    <source>
        <strain evidence="3">CVS-6</strain>
    </source>
</reference>
<evidence type="ECO:0000256" key="1">
    <source>
        <dbReference type="SAM" id="SignalP"/>
    </source>
</evidence>
<dbReference type="EMBL" id="PIPY01000010">
    <property type="protein sequence ID" value="RUO58741.1"/>
    <property type="molecule type" value="Genomic_DNA"/>
</dbReference>
<dbReference type="AlphaFoldDB" id="A0A432YCT5"/>
<dbReference type="PROSITE" id="PS51257">
    <property type="entry name" value="PROKAR_LIPOPROTEIN"/>
    <property type="match status" value="1"/>
</dbReference>
<evidence type="ECO:0000313" key="2">
    <source>
        <dbReference type="EMBL" id="RUO58741.1"/>
    </source>
</evidence>